<accession>A0AC61SAF1</accession>
<evidence type="ECO:0000313" key="1">
    <source>
        <dbReference type="EMBL" id="TKY91698.1"/>
    </source>
</evidence>
<dbReference type="EMBL" id="QYBA01000146">
    <property type="protein sequence ID" value="TKY91698.1"/>
    <property type="molecule type" value="Genomic_DNA"/>
</dbReference>
<comment type="caution">
    <text evidence="1">The sequence shown here is derived from an EMBL/GenBank/DDBJ whole genome shotgun (WGS) entry which is preliminary data.</text>
</comment>
<dbReference type="Proteomes" id="UP000315423">
    <property type="component" value="Unassembled WGS sequence"/>
</dbReference>
<proteinExistence type="predicted"/>
<name>A0AC61SAF1_9EURY</name>
<sequence length="125" mass="13323">MAQTKKEKLDQVLAKFMQVGQISAAGIVSTEGLLITSIMPPDMNERIVGALCSTIIASAQTASSQMGTGEVAEVNVKTEHGVLLLKPSGEKALFFALAQVEAQLGLITVEIEIRAKQVQEILEEV</sequence>
<organism evidence="1 2">
    <name type="scientific">Candidatus Methanomarinus sp</name>
    <dbReference type="NCBI Taxonomy" id="3386244"/>
    <lineage>
        <taxon>Archaea</taxon>
        <taxon>Methanobacteriati</taxon>
        <taxon>Methanobacteriota</taxon>
        <taxon>Stenosarchaea group</taxon>
        <taxon>Methanomicrobia</taxon>
        <taxon>Methanosarcinales</taxon>
        <taxon>ANME-2 cluster</taxon>
        <taxon>Candidatus Methanocomedenaceae</taxon>
        <taxon>Candidatus Methanomarinus</taxon>
    </lineage>
</organism>
<evidence type="ECO:0000313" key="2">
    <source>
        <dbReference type="Proteomes" id="UP000315423"/>
    </source>
</evidence>
<reference evidence="1" key="1">
    <citation type="submission" date="2018-09" db="EMBL/GenBank/DDBJ databases">
        <title>A genomic encyclopedia of anaerobic methanotrophic archaea.</title>
        <authorList>
            <person name="Skennerton C.T."/>
            <person name="Chadwick G.L."/>
            <person name="Laso-Perez R."/>
            <person name="Leu A.O."/>
            <person name="Speth D.R."/>
            <person name="Yu H."/>
            <person name="Morgan-Lang C."/>
            <person name="Hatzenpichler R."/>
            <person name="Goudeau D."/>
            <person name="Malmstrom R."/>
            <person name="Woyke T."/>
            <person name="Hallam S."/>
            <person name="Tyson G.W."/>
            <person name="Wegener G."/>
            <person name="Boetius A."/>
            <person name="Orphan V.J."/>
        </authorList>
    </citation>
    <scope>NUCLEOTIDE SEQUENCE</scope>
    <source>
        <strain evidence="1">CONS3730D10UFb2</strain>
    </source>
</reference>
<gene>
    <name evidence="1" type="ORF">C5S46_04470</name>
</gene>
<protein>
    <submittedName>
        <fullName evidence="1">Uncharacterized protein</fullName>
    </submittedName>
</protein>